<dbReference type="InterPro" id="IPR029058">
    <property type="entry name" value="AB_hydrolase_fold"/>
</dbReference>
<gene>
    <name evidence="3" type="ORF">J2S13_002197</name>
</gene>
<keyword evidence="3" id="KW-0031">Aminopeptidase</keyword>
<dbReference type="InterPro" id="IPR001375">
    <property type="entry name" value="Peptidase_S9_cat"/>
</dbReference>
<accession>A0AAJ1WH33</accession>
<evidence type="ECO:0000259" key="2">
    <source>
        <dbReference type="Pfam" id="PF00326"/>
    </source>
</evidence>
<dbReference type="GO" id="GO:0006508">
    <property type="term" value="P:proteolysis"/>
    <property type="evidence" value="ECO:0007669"/>
    <property type="project" value="InterPro"/>
</dbReference>
<evidence type="ECO:0000313" key="3">
    <source>
        <dbReference type="EMBL" id="MDQ0215777.1"/>
    </source>
</evidence>
<dbReference type="InterPro" id="IPR002471">
    <property type="entry name" value="Pept_S9_AS"/>
</dbReference>
<dbReference type="SUPFAM" id="SSF53474">
    <property type="entry name" value="alpha/beta-Hydrolases"/>
    <property type="match status" value="1"/>
</dbReference>
<sequence length="272" mass="30747">MLGVVGDMEGFYFTGEKYRFPSPNPNVKMYIITYLSDGLKVKGLLAEPKESGVYPGFLYLRGGIKNVGMVRPARIAQFASEGFVVFAPFYRGNRGGEGDEDFAGRDREDAFSAYRWLKEQPNVLKSQIHVFGFSRGGVMALFTAIYMEGVASVVSWGGVTDMTLTYMERMDLRRMMKRVIGGSPNKCKSKYDGRTPLFELGKITCPVLIIHGLKDENVSAEHSFRLEKGLHQLGKEVTTWYFEDYTHYFPPVVNRQVVTNLCQWMKSQGESC</sequence>
<dbReference type="PANTHER" id="PTHR22946">
    <property type="entry name" value="DIENELACTONE HYDROLASE DOMAIN-CONTAINING PROTEIN-RELATED"/>
    <property type="match status" value="1"/>
</dbReference>
<evidence type="ECO:0000313" key="4">
    <source>
        <dbReference type="Proteomes" id="UP001237207"/>
    </source>
</evidence>
<dbReference type="Proteomes" id="UP001237207">
    <property type="component" value="Unassembled WGS sequence"/>
</dbReference>
<keyword evidence="4" id="KW-1185">Reference proteome</keyword>
<dbReference type="InterPro" id="IPR050261">
    <property type="entry name" value="FrsA_esterase"/>
</dbReference>
<dbReference type="GO" id="GO:0004177">
    <property type="term" value="F:aminopeptidase activity"/>
    <property type="evidence" value="ECO:0007669"/>
    <property type="project" value="UniProtKB-KW"/>
</dbReference>
<dbReference type="AlphaFoldDB" id="A0AAJ1WH33"/>
<dbReference type="PROSITE" id="PS00708">
    <property type="entry name" value="PRO_ENDOPEP_SER"/>
    <property type="match status" value="1"/>
</dbReference>
<keyword evidence="1" id="KW-0378">Hydrolase</keyword>
<name>A0AAJ1WH33_9BACI</name>
<proteinExistence type="predicted"/>
<reference evidence="3" key="1">
    <citation type="submission" date="2023-07" db="EMBL/GenBank/DDBJ databases">
        <title>Genomic Encyclopedia of Type Strains, Phase IV (KMG-IV): sequencing the most valuable type-strain genomes for metagenomic binning, comparative biology and taxonomic classification.</title>
        <authorList>
            <person name="Goeker M."/>
        </authorList>
    </citation>
    <scope>NUCLEOTIDE SEQUENCE</scope>
    <source>
        <strain evidence="3">DSM 23947</strain>
    </source>
</reference>
<dbReference type="Gene3D" id="3.40.50.1820">
    <property type="entry name" value="alpha/beta hydrolase"/>
    <property type="match status" value="1"/>
</dbReference>
<protein>
    <submittedName>
        <fullName evidence="3">Dipeptidyl aminopeptidase/acylaminoacyl peptidase</fullName>
    </submittedName>
</protein>
<dbReference type="GO" id="GO:0004252">
    <property type="term" value="F:serine-type endopeptidase activity"/>
    <property type="evidence" value="ECO:0007669"/>
    <property type="project" value="InterPro"/>
</dbReference>
<dbReference type="Pfam" id="PF00326">
    <property type="entry name" value="Peptidase_S9"/>
    <property type="match status" value="1"/>
</dbReference>
<dbReference type="EMBL" id="JAUSUC010000026">
    <property type="protein sequence ID" value="MDQ0215777.1"/>
    <property type="molecule type" value="Genomic_DNA"/>
</dbReference>
<evidence type="ECO:0000256" key="1">
    <source>
        <dbReference type="ARBA" id="ARBA00022801"/>
    </source>
</evidence>
<comment type="caution">
    <text evidence="3">The sequence shown here is derived from an EMBL/GenBank/DDBJ whole genome shotgun (WGS) entry which is preliminary data.</text>
</comment>
<keyword evidence="3" id="KW-0645">Protease</keyword>
<feature type="domain" description="Peptidase S9 prolyl oligopeptidase catalytic" evidence="2">
    <location>
        <begin position="74"/>
        <end position="267"/>
    </location>
</feature>
<organism evidence="3 4">
    <name type="scientific">Oikeobacillus pervagus</name>
    <dbReference type="NCBI Taxonomy" id="1325931"/>
    <lineage>
        <taxon>Bacteria</taxon>
        <taxon>Bacillati</taxon>
        <taxon>Bacillota</taxon>
        <taxon>Bacilli</taxon>
        <taxon>Bacillales</taxon>
        <taxon>Bacillaceae</taxon>
        <taxon>Oikeobacillus</taxon>
    </lineage>
</organism>